<keyword evidence="3" id="KW-1185">Reference proteome</keyword>
<dbReference type="AlphaFoldDB" id="F8B5V3"/>
<dbReference type="KEGG" id="fsy:FsymDg_2870"/>
<dbReference type="InterPro" id="IPR032710">
    <property type="entry name" value="NTF2-like_dom_sf"/>
</dbReference>
<evidence type="ECO:0000259" key="1">
    <source>
        <dbReference type="Pfam" id="PF12680"/>
    </source>
</evidence>
<evidence type="ECO:0000313" key="3">
    <source>
        <dbReference type="Proteomes" id="UP000001549"/>
    </source>
</evidence>
<proteinExistence type="predicted"/>
<dbReference type="InterPro" id="IPR037401">
    <property type="entry name" value="SnoaL-like"/>
</dbReference>
<dbReference type="Gene3D" id="3.10.450.50">
    <property type="match status" value="1"/>
</dbReference>
<dbReference type="SUPFAM" id="SSF54427">
    <property type="entry name" value="NTF2-like"/>
    <property type="match status" value="1"/>
</dbReference>
<dbReference type="Proteomes" id="UP000001549">
    <property type="component" value="Chromosome"/>
</dbReference>
<dbReference type="EMBL" id="CP002801">
    <property type="protein sequence ID" value="AEH10199.1"/>
    <property type="molecule type" value="Genomic_DNA"/>
</dbReference>
<dbReference type="STRING" id="656024.FsymDg_2870"/>
<name>F8B5V3_9ACTN</name>
<evidence type="ECO:0000313" key="2">
    <source>
        <dbReference type="EMBL" id="AEH10199.1"/>
    </source>
</evidence>
<dbReference type="Pfam" id="PF12680">
    <property type="entry name" value="SnoaL_2"/>
    <property type="match status" value="1"/>
</dbReference>
<organism evidence="2 3">
    <name type="scientific">Candidatus Protofrankia datiscae</name>
    <dbReference type="NCBI Taxonomy" id="2716812"/>
    <lineage>
        <taxon>Bacteria</taxon>
        <taxon>Bacillati</taxon>
        <taxon>Actinomycetota</taxon>
        <taxon>Actinomycetes</taxon>
        <taxon>Frankiales</taxon>
        <taxon>Frankiaceae</taxon>
        <taxon>Protofrankia</taxon>
    </lineage>
</organism>
<accession>F8B5V3</accession>
<protein>
    <recommendedName>
        <fullName evidence="1">SnoaL-like domain-containing protein</fullName>
    </recommendedName>
</protein>
<dbReference type="HOGENOM" id="CLU_1719669_0_0_11"/>
<feature type="domain" description="SnoaL-like" evidence="1">
    <location>
        <begin position="9"/>
        <end position="120"/>
    </location>
</feature>
<gene>
    <name evidence="2" type="ordered locus">FsymDg_2870</name>
</gene>
<reference evidence="2 3" key="1">
    <citation type="submission" date="2011-05" db="EMBL/GenBank/DDBJ databases">
        <title>Complete sequence of chromosome of Frankia symbiont of Datisca glomerata.</title>
        <authorList>
            <consortium name="US DOE Joint Genome Institute"/>
            <person name="Lucas S."/>
            <person name="Han J."/>
            <person name="Lapidus A."/>
            <person name="Cheng J.-F."/>
            <person name="Goodwin L."/>
            <person name="Pitluck S."/>
            <person name="Peters L."/>
            <person name="Mikhailova N."/>
            <person name="Chertkov O."/>
            <person name="Teshima H."/>
            <person name="Han C."/>
            <person name="Tapia R."/>
            <person name="Land M."/>
            <person name="Hauser L."/>
            <person name="Kyrpides N."/>
            <person name="Ivanova N."/>
            <person name="Pagani I."/>
            <person name="Berry A."/>
            <person name="Pawlowski K."/>
            <person name="Persson T."/>
            <person name="Vanden Heuvel B."/>
            <person name="Benson D."/>
            <person name="Woyke T."/>
        </authorList>
    </citation>
    <scope>NUCLEOTIDE SEQUENCE [LARGE SCALE GENOMIC DNA]</scope>
    <source>
        <strain evidence="3">4085684</strain>
    </source>
</reference>
<sequence>MWTKQRFLEFVKTLNSQDWEELAAQFMAEELLVHTPGDGKLVGRRNFLDLFFIPMHNGVEEYFHPKTLVLDEPWLFVEAVLEYRCVRDHPTFPVQALNAGTTLWVDYFFLYGFTGDRIASLKAVRYDGRLTDTPAGITPGLGSRLPSTITEG</sequence>